<sequence length="169" mass="18640">MLPLWFVLAGICVGAAFVRPPPYSPDHRNKYQDNPRYTCGRSVKFKWQTDYKGPMVLAMLTEYPGTVVQAVLKGKPRKWDGRSNLTRFAVAGVVVGAVIGGVLVLARVAFVLWTRRKKRAGGDGPTELAAGTCHGLVASGGRDAHRRDVQDIHRQESKELDSESLHEMP</sequence>
<feature type="chain" id="PRO_5008577697" evidence="3">
    <location>
        <begin position="19"/>
        <end position="169"/>
    </location>
</feature>
<feature type="signal peptide" evidence="3">
    <location>
        <begin position="1"/>
        <end position="18"/>
    </location>
</feature>
<evidence type="ECO:0000313" key="5">
    <source>
        <dbReference type="Proteomes" id="UP000054053"/>
    </source>
</evidence>
<organism evidence="4 5">
    <name type="scientific">Ustilaginoidea virens</name>
    <name type="common">Rice false smut fungus</name>
    <name type="synonym">Villosiclava virens</name>
    <dbReference type="NCBI Taxonomy" id="1159556"/>
    <lineage>
        <taxon>Eukaryota</taxon>
        <taxon>Fungi</taxon>
        <taxon>Dikarya</taxon>
        <taxon>Ascomycota</taxon>
        <taxon>Pezizomycotina</taxon>
        <taxon>Sordariomycetes</taxon>
        <taxon>Hypocreomycetidae</taxon>
        <taxon>Hypocreales</taxon>
        <taxon>Clavicipitaceae</taxon>
        <taxon>Ustilaginoidea</taxon>
    </lineage>
</organism>
<dbReference type="AlphaFoldDB" id="A0A1B5L4L2"/>
<dbReference type="Proteomes" id="UP000054053">
    <property type="component" value="Unassembled WGS sequence"/>
</dbReference>
<keyword evidence="2" id="KW-0472">Membrane</keyword>
<feature type="transmembrane region" description="Helical" evidence="2">
    <location>
        <begin position="88"/>
        <end position="110"/>
    </location>
</feature>
<evidence type="ECO:0000256" key="1">
    <source>
        <dbReference type="SAM" id="MobiDB-lite"/>
    </source>
</evidence>
<dbReference type="EMBL" id="BBTG02000024">
    <property type="protein sequence ID" value="GAO18452.1"/>
    <property type="molecule type" value="Genomic_DNA"/>
</dbReference>
<evidence type="ECO:0000256" key="3">
    <source>
        <dbReference type="SAM" id="SignalP"/>
    </source>
</evidence>
<name>A0A1B5L4L2_USTVR</name>
<feature type="region of interest" description="Disordered" evidence="1">
    <location>
        <begin position="139"/>
        <end position="169"/>
    </location>
</feature>
<evidence type="ECO:0000256" key="2">
    <source>
        <dbReference type="SAM" id="Phobius"/>
    </source>
</evidence>
<keyword evidence="2" id="KW-0812">Transmembrane</keyword>
<keyword evidence="2" id="KW-1133">Transmembrane helix</keyword>
<reference evidence="5" key="1">
    <citation type="journal article" date="2016" name="Genome Announc.">
        <title>Genome sequence of Ustilaginoidea virens IPU010, a rice pathogenic fungus causing false smut.</title>
        <authorList>
            <person name="Kumagai T."/>
            <person name="Ishii T."/>
            <person name="Terai G."/>
            <person name="Umemura M."/>
            <person name="Machida M."/>
            <person name="Asai K."/>
        </authorList>
    </citation>
    <scope>NUCLEOTIDE SEQUENCE [LARGE SCALE GENOMIC DNA]</scope>
    <source>
        <strain evidence="5">IPU010</strain>
    </source>
</reference>
<comment type="caution">
    <text evidence="4">The sequence shown here is derived from an EMBL/GenBank/DDBJ whole genome shotgun (WGS) entry which is preliminary data.</text>
</comment>
<gene>
    <name evidence="4" type="ORF">UVI_02042340</name>
</gene>
<accession>A0A1B5L4L2</accession>
<protein>
    <submittedName>
        <fullName evidence="4">Uncharacterized protein</fullName>
    </submittedName>
</protein>
<feature type="compositionally biased region" description="Basic and acidic residues" evidence="1">
    <location>
        <begin position="142"/>
        <end position="169"/>
    </location>
</feature>
<evidence type="ECO:0000313" key="4">
    <source>
        <dbReference type="EMBL" id="GAO18452.1"/>
    </source>
</evidence>
<keyword evidence="3" id="KW-0732">Signal</keyword>
<proteinExistence type="predicted"/>